<dbReference type="EMBL" id="HG793148">
    <property type="protein sequence ID" value="CRL25465.1"/>
    <property type="molecule type" value="Genomic_DNA"/>
</dbReference>
<sequence>MVRVVDPQTPPADVHHRQQGLQPSTGSTIQPPVTTIRHTGQDCWAKREFGDGGIGANV</sequence>
<evidence type="ECO:0000313" key="3">
    <source>
        <dbReference type="Proteomes" id="UP000053732"/>
    </source>
</evidence>
<reference evidence="2 3" key="1">
    <citation type="journal article" date="2014" name="Nat. Commun.">
        <title>Multiple recent horizontal transfers of a large genomic region in cheese making fungi.</title>
        <authorList>
            <person name="Cheeseman K."/>
            <person name="Ropars J."/>
            <person name="Renault P."/>
            <person name="Dupont J."/>
            <person name="Gouzy J."/>
            <person name="Branca A."/>
            <person name="Abraham A.L."/>
            <person name="Ceppi M."/>
            <person name="Conseiller E."/>
            <person name="Debuchy R."/>
            <person name="Malagnac F."/>
            <person name="Goarin A."/>
            <person name="Silar P."/>
            <person name="Lacoste S."/>
            <person name="Sallet E."/>
            <person name="Bensimon A."/>
            <person name="Giraud T."/>
            <person name="Brygoo Y."/>
        </authorList>
    </citation>
    <scope>NUCLEOTIDE SEQUENCE [LARGE SCALE GENOMIC DNA]</scope>
    <source>
        <strain evidence="3">FM 013</strain>
    </source>
</reference>
<organism evidence="2 3">
    <name type="scientific">Penicillium camemberti (strain FM 013)</name>
    <dbReference type="NCBI Taxonomy" id="1429867"/>
    <lineage>
        <taxon>Eukaryota</taxon>
        <taxon>Fungi</taxon>
        <taxon>Dikarya</taxon>
        <taxon>Ascomycota</taxon>
        <taxon>Pezizomycotina</taxon>
        <taxon>Eurotiomycetes</taxon>
        <taxon>Eurotiomycetidae</taxon>
        <taxon>Eurotiales</taxon>
        <taxon>Aspergillaceae</taxon>
        <taxon>Penicillium</taxon>
    </lineage>
</organism>
<feature type="region of interest" description="Disordered" evidence="1">
    <location>
        <begin position="1"/>
        <end position="34"/>
    </location>
</feature>
<evidence type="ECO:0000256" key="1">
    <source>
        <dbReference type="SAM" id="MobiDB-lite"/>
    </source>
</evidence>
<dbReference type="AlphaFoldDB" id="A0A0G4PGW0"/>
<protein>
    <submittedName>
        <fullName evidence="2">Str. FM013</fullName>
    </submittedName>
</protein>
<name>A0A0G4PGW0_PENC3</name>
<evidence type="ECO:0000313" key="2">
    <source>
        <dbReference type="EMBL" id="CRL25465.1"/>
    </source>
</evidence>
<gene>
    <name evidence="2" type="ORF">PCAMFM013_S015g000051</name>
</gene>
<keyword evidence="3" id="KW-1185">Reference proteome</keyword>
<dbReference type="Proteomes" id="UP000053732">
    <property type="component" value="Unassembled WGS sequence"/>
</dbReference>
<feature type="compositionally biased region" description="Polar residues" evidence="1">
    <location>
        <begin position="19"/>
        <end position="34"/>
    </location>
</feature>
<accession>A0A0G4PGW0</accession>
<proteinExistence type="predicted"/>